<dbReference type="Proteomes" id="UP000686327">
    <property type="component" value="Unassembled WGS sequence"/>
</dbReference>
<dbReference type="InterPro" id="IPR002491">
    <property type="entry name" value="ABC_transptr_periplasmic_BD"/>
</dbReference>
<dbReference type="PROSITE" id="PS50983">
    <property type="entry name" value="FE_B12_PBP"/>
    <property type="match status" value="1"/>
</dbReference>
<evidence type="ECO:0000313" key="4">
    <source>
        <dbReference type="Proteomes" id="UP000686327"/>
    </source>
</evidence>
<keyword evidence="1" id="KW-0732">Signal</keyword>
<accession>A0ABS6DGU8</accession>
<gene>
    <name evidence="3" type="ORF">KC222_10450</name>
</gene>
<comment type="caution">
    <text evidence="3">The sequence shown here is derived from an EMBL/GenBank/DDBJ whole genome shotgun (WGS) entry which is preliminary data.</text>
</comment>
<evidence type="ECO:0000259" key="2">
    <source>
        <dbReference type="PROSITE" id="PS50983"/>
    </source>
</evidence>
<dbReference type="PANTHER" id="PTHR30535:SF34">
    <property type="entry name" value="MOLYBDATE-BINDING PROTEIN MOLA"/>
    <property type="match status" value="1"/>
</dbReference>
<dbReference type="Pfam" id="PF01497">
    <property type="entry name" value="Peripla_BP_2"/>
    <property type="match status" value="1"/>
</dbReference>
<dbReference type="RefSeq" id="WP_216375669.1">
    <property type="nucleotide sequence ID" value="NZ_JAGRYT010000003.1"/>
</dbReference>
<sequence>MKKSLLLAALLALSASAQAKTITDILQRKVEVPDNPQRLVVGESRMIYTLALVEDDNPAKRIVGWPADLKRLDPQTWNRYSAAFPQIKDIPIIGNNNFSQISVEKVIALRPDLVILPIYAKKESNHDSFLGQLTQAHIPVIYVDFRVDQLNNTVPSLRILGEALNDEGKAEKFIAFYQRHMDKIARRLADAKPVKPTVMLQLHLGDKSDCCTTVGRGNLADLLAFAGGDNIAASRFPGVYGKIAPEALLTANPDIYIATGSAGPQQDGRLQLGSEVTAAQAQHSFTQVIGQQKVISGLSAIENGNAWALWHNFYLSPWHLLDVEFFAKTFHPQLFEDVDPQQTLEEINREFLAVKETGTYWTKLK</sequence>
<feature type="signal peptide" evidence="1">
    <location>
        <begin position="1"/>
        <end position="19"/>
    </location>
</feature>
<name>A0ABS6DGU8_9ENTR</name>
<organism evidence="3 4">
    <name type="scientific">Cedecea davisae</name>
    <dbReference type="NCBI Taxonomy" id="158484"/>
    <lineage>
        <taxon>Bacteria</taxon>
        <taxon>Pseudomonadati</taxon>
        <taxon>Pseudomonadota</taxon>
        <taxon>Gammaproteobacteria</taxon>
        <taxon>Enterobacterales</taxon>
        <taxon>Enterobacteriaceae</taxon>
        <taxon>Cedecea</taxon>
    </lineage>
</organism>
<dbReference type="CDD" id="cd01139">
    <property type="entry name" value="TroA_f"/>
    <property type="match status" value="1"/>
</dbReference>
<evidence type="ECO:0000256" key="1">
    <source>
        <dbReference type="SAM" id="SignalP"/>
    </source>
</evidence>
<feature type="chain" id="PRO_5046744563" evidence="1">
    <location>
        <begin position="20"/>
        <end position="365"/>
    </location>
</feature>
<dbReference type="PANTHER" id="PTHR30535">
    <property type="entry name" value="VITAMIN B12-BINDING PROTEIN"/>
    <property type="match status" value="1"/>
</dbReference>
<proteinExistence type="predicted"/>
<reference evidence="4" key="1">
    <citation type="submission" date="2023-07" db="EMBL/GenBank/DDBJ databases">
        <title>Cedecea davisae an AmpC producer and its therapeutic implications.</title>
        <authorList>
            <person name="Notter J."/>
        </authorList>
    </citation>
    <scope>NUCLEOTIDE SEQUENCE [LARGE SCALE GENOMIC DNA]</scope>
    <source>
        <strain evidence="4">1</strain>
    </source>
</reference>
<keyword evidence="4" id="KW-1185">Reference proteome</keyword>
<feature type="domain" description="Fe/B12 periplasmic-binding" evidence="2">
    <location>
        <begin position="38"/>
        <end position="338"/>
    </location>
</feature>
<evidence type="ECO:0000313" key="3">
    <source>
        <dbReference type="EMBL" id="MBU4682436.1"/>
    </source>
</evidence>
<dbReference type="InterPro" id="IPR050902">
    <property type="entry name" value="ABC_Transporter_SBP"/>
</dbReference>
<protein>
    <submittedName>
        <fullName evidence="3">ABC transporter substrate-binding protein</fullName>
    </submittedName>
</protein>
<dbReference type="EMBL" id="JAGRYU010000014">
    <property type="protein sequence ID" value="MBU4682436.1"/>
    <property type="molecule type" value="Genomic_DNA"/>
</dbReference>